<dbReference type="GO" id="GO:0047631">
    <property type="term" value="F:ADP-ribose diphosphatase activity"/>
    <property type="evidence" value="ECO:0007669"/>
    <property type="project" value="UniProtKB-EC"/>
</dbReference>
<dbReference type="Pfam" id="PF00293">
    <property type="entry name" value="NUDIX"/>
    <property type="match status" value="1"/>
</dbReference>
<dbReference type="RefSeq" id="WP_213485061.1">
    <property type="nucleotide sequence ID" value="NZ_CAJRAY010000070.1"/>
</dbReference>
<dbReference type="EC" id="3.6.1.13" evidence="4"/>
<dbReference type="PANTHER" id="PTHR11839:SF18">
    <property type="entry name" value="NUDIX HYDROLASE DOMAIN-CONTAINING PROTEIN"/>
    <property type="match status" value="1"/>
</dbReference>
<comment type="caution">
    <text evidence="4">The sequence shown here is derived from an EMBL/GenBank/DDBJ whole genome shotgun (WGS) entry which is preliminary data.</text>
</comment>
<protein>
    <submittedName>
        <fullName evidence="4">AdP-ribose pyrophosphatase</fullName>
        <ecNumber evidence="4">3.6.1.13</ecNumber>
    </submittedName>
</protein>
<reference evidence="4 5" key="1">
    <citation type="submission" date="2021-04" db="EMBL/GenBank/DDBJ databases">
        <authorList>
            <person name="Rakotoarivonina H."/>
        </authorList>
    </citation>
    <scope>NUCLEOTIDE SEQUENCE [LARGE SCALE GENOMIC DNA]</scope>
    <source>
        <strain evidence="4 5">XE</strain>
    </source>
</reference>
<evidence type="ECO:0000313" key="5">
    <source>
        <dbReference type="Proteomes" id="UP000681526"/>
    </source>
</evidence>
<dbReference type="InterPro" id="IPR000086">
    <property type="entry name" value="NUDIX_hydrolase_dom"/>
</dbReference>
<sequence length="190" mass="21564">MNNRSGEKERQEPERTVRTEPVFQGRLISLQVDTVELPGGKTATREIVRHPGAAAVLALHDDRLIVVEQYRKPLGKMQIEIPAGKLEPGEDPMETARRELEEETGWRAERLEPLHAFYTSPGFADEKLYLYAAYDLSRGTFAPDEDEHLNVDAITFEQALAYIREGRISDAKTIMAVQAWRLQRLTGSFV</sequence>
<dbReference type="EMBL" id="CAJRAY010000070">
    <property type="protein sequence ID" value="CAG5090034.1"/>
    <property type="molecule type" value="Genomic_DNA"/>
</dbReference>
<evidence type="ECO:0000256" key="1">
    <source>
        <dbReference type="ARBA" id="ARBA00001946"/>
    </source>
</evidence>
<dbReference type="InterPro" id="IPR020084">
    <property type="entry name" value="NUDIX_hydrolase_CS"/>
</dbReference>
<keyword evidence="2 4" id="KW-0378">Hydrolase</keyword>
<dbReference type="Proteomes" id="UP000681526">
    <property type="component" value="Unassembled WGS sequence"/>
</dbReference>
<keyword evidence="5" id="KW-1185">Reference proteome</keyword>
<name>A0ABM8V703_THEXY</name>
<dbReference type="InterPro" id="IPR015797">
    <property type="entry name" value="NUDIX_hydrolase-like_dom_sf"/>
</dbReference>
<organism evidence="4 5">
    <name type="scientific">Thermobacillus xylanilyticus</name>
    <dbReference type="NCBI Taxonomy" id="76633"/>
    <lineage>
        <taxon>Bacteria</taxon>
        <taxon>Bacillati</taxon>
        <taxon>Bacillota</taxon>
        <taxon>Bacilli</taxon>
        <taxon>Bacillales</taxon>
        <taxon>Paenibacillaceae</taxon>
        <taxon>Thermobacillus</taxon>
    </lineage>
</organism>
<gene>
    <name evidence="4" type="primary">txxe 1917-nudF</name>
    <name evidence="4" type="ORF">TXXE_13750</name>
</gene>
<evidence type="ECO:0000256" key="2">
    <source>
        <dbReference type="ARBA" id="ARBA00022801"/>
    </source>
</evidence>
<evidence type="ECO:0000259" key="3">
    <source>
        <dbReference type="PROSITE" id="PS51462"/>
    </source>
</evidence>
<dbReference type="PROSITE" id="PS00893">
    <property type="entry name" value="NUDIX_BOX"/>
    <property type="match status" value="1"/>
</dbReference>
<evidence type="ECO:0000313" key="4">
    <source>
        <dbReference type="EMBL" id="CAG5090034.1"/>
    </source>
</evidence>
<dbReference type="CDD" id="cd03424">
    <property type="entry name" value="NUDIX_ADPRase_Nudt5_UGPPase_Nudt14"/>
    <property type="match status" value="1"/>
</dbReference>
<comment type="cofactor">
    <cofactor evidence="1">
        <name>Mg(2+)</name>
        <dbReference type="ChEBI" id="CHEBI:18420"/>
    </cofactor>
</comment>
<accession>A0ABM8V703</accession>
<feature type="domain" description="Nudix hydrolase" evidence="3">
    <location>
        <begin position="48"/>
        <end position="183"/>
    </location>
</feature>
<dbReference type="Gene3D" id="3.90.79.10">
    <property type="entry name" value="Nucleoside Triphosphate Pyrophosphohydrolase"/>
    <property type="match status" value="1"/>
</dbReference>
<proteinExistence type="predicted"/>
<dbReference type="PANTHER" id="PTHR11839">
    <property type="entry name" value="UDP/ADP-SUGAR PYROPHOSPHATASE"/>
    <property type="match status" value="1"/>
</dbReference>
<dbReference type="SUPFAM" id="SSF55811">
    <property type="entry name" value="Nudix"/>
    <property type="match status" value="1"/>
</dbReference>
<dbReference type="PROSITE" id="PS51462">
    <property type="entry name" value="NUDIX"/>
    <property type="match status" value="1"/>
</dbReference>